<dbReference type="GO" id="GO:0005886">
    <property type="term" value="C:plasma membrane"/>
    <property type="evidence" value="ECO:0007669"/>
    <property type="project" value="UniProtKB-SubCell"/>
</dbReference>
<keyword evidence="10" id="KW-1185">Reference proteome</keyword>
<dbReference type="InterPro" id="IPR035906">
    <property type="entry name" value="MetI-like_sf"/>
</dbReference>
<reference evidence="9 10" key="1">
    <citation type="submission" date="2019-02" db="EMBL/GenBank/DDBJ databases">
        <title>Thermus sp. a novel from hot spring.</title>
        <authorList>
            <person name="Zhao Z."/>
        </authorList>
    </citation>
    <scope>NUCLEOTIDE SEQUENCE [LARGE SCALE GENOMIC DNA]</scope>
    <source>
        <strain evidence="9 10">CFH 72773T</strain>
    </source>
</reference>
<comment type="subcellular location">
    <subcellularLocation>
        <location evidence="1 7">Cell membrane</location>
        <topology evidence="1 7">Multi-pass membrane protein</topology>
    </subcellularLocation>
</comment>
<evidence type="ECO:0000313" key="9">
    <source>
        <dbReference type="EMBL" id="TBH17530.1"/>
    </source>
</evidence>
<evidence type="ECO:0000256" key="2">
    <source>
        <dbReference type="ARBA" id="ARBA00022448"/>
    </source>
</evidence>
<evidence type="ECO:0000256" key="6">
    <source>
        <dbReference type="ARBA" id="ARBA00023136"/>
    </source>
</evidence>
<dbReference type="InterPro" id="IPR000515">
    <property type="entry name" value="MetI-like"/>
</dbReference>
<sequence>MVRALRHLFVFLVLLFVLLPFLWMAYAAFMPKEAVYSGELFSRVGFSLESTQALAKEGFWERLLFSLGLSGGVALLQLLTALLAAYALRAGLGLLPFYLVLMAVPAELLLVPLYGILKGLSLLDTLLALVLPFASSPFIVYLVYGAMRAVPEELLEAAKLDGAGHRVLLFRILFPLVRPTLVAAGVLAFAAHWNLVLYPRVVVSDPRFWTLQTWLTDLQRKYPTDWGLLSAAALFSVLPIALLYLLFERRVVATFEEGLKG</sequence>
<keyword evidence="3" id="KW-1003">Cell membrane</keyword>
<dbReference type="EMBL" id="SIJL01000011">
    <property type="protein sequence ID" value="TBH17530.1"/>
    <property type="molecule type" value="Genomic_DNA"/>
</dbReference>
<comment type="similarity">
    <text evidence="7">Belongs to the binding-protein-dependent transport system permease family.</text>
</comment>
<evidence type="ECO:0000256" key="3">
    <source>
        <dbReference type="ARBA" id="ARBA00022475"/>
    </source>
</evidence>
<gene>
    <name evidence="9" type="ORF">ETP66_09095</name>
</gene>
<dbReference type="Proteomes" id="UP000292858">
    <property type="component" value="Unassembled WGS sequence"/>
</dbReference>
<feature type="transmembrane region" description="Helical" evidence="7">
    <location>
        <begin position="126"/>
        <end position="147"/>
    </location>
</feature>
<dbReference type="SUPFAM" id="SSF161098">
    <property type="entry name" value="MetI-like"/>
    <property type="match status" value="1"/>
</dbReference>
<name>A0A4Q9AZD6_9DEIN</name>
<feature type="transmembrane region" description="Helical" evidence="7">
    <location>
        <begin position="95"/>
        <end position="114"/>
    </location>
</feature>
<keyword evidence="4 7" id="KW-0812">Transmembrane</keyword>
<feature type="transmembrane region" description="Helical" evidence="7">
    <location>
        <begin position="63"/>
        <end position="88"/>
    </location>
</feature>
<evidence type="ECO:0000256" key="1">
    <source>
        <dbReference type="ARBA" id="ARBA00004651"/>
    </source>
</evidence>
<dbReference type="AlphaFoldDB" id="A0A4Q9AZD6"/>
<keyword evidence="5 7" id="KW-1133">Transmembrane helix</keyword>
<dbReference type="Pfam" id="PF00528">
    <property type="entry name" value="BPD_transp_1"/>
    <property type="match status" value="1"/>
</dbReference>
<protein>
    <submittedName>
        <fullName evidence="9">Carbohydrate ABC transporter permease</fullName>
    </submittedName>
</protein>
<evidence type="ECO:0000256" key="5">
    <source>
        <dbReference type="ARBA" id="ARBA00022989"/>
    </source>
</evidence>
<evidence type="ECO:0000256" key="7">
    <source>
        <dbReference type="RuleBase" id="RU363032"/>
    </source>
</evidence>
<dbReference type="PANTHER" id="PTHR43744:SF12">
    <property type="entry name" value="ABC TRANSPORTER PERMEASE PROTEIN MG189-RELATED"/>
    <property type="match status" value="1"/>
</dbReference>
<comment type="caution">
    <text evidence="9">The sequence shown here is derived from an EMBL/GenBank/DDBJ whole genome shotgun (WGS) entry which is preliminary data.</text>
</comment>
<feature type="domain" description="ABC transmembrane type-1" evidence="8">
    <location>
        <begin position="63"/>
        <end position="247"/>
    </location>
</feature>
<keyword evidence="6 7" id="KW-0472">Membrane</keyword>
<organism evidence="9 10">
    <name type="scientific">Thermus thermamylovorans</name>
    <dbReference type="NCBI Taxonomy" id="2509362"/>
    <lineage>
        <taxon>Bacteria</taxon>
        <taxon>Thermotogati</taxon>
        <taxon>Deinococcota</taxon>
        <taxon>Deinococci</taxon>
        <taxon>Thermales</taxon>
        <taxon>Thermaceae</taxon>
        <taxon>Thermus</taxon>
    </lineage>
</organism>
<dbReference type="PROSITE" id="PS50928">
    <property type="entry name" value="ABC_TM1"/>
    <property type="match status" value="1"/>
</dbReference>
<accession>A0A4Q9AZD6</accession>
<evidence type="ECO:0000259" key="8">
    <source>
        <dbReference type="PROSITE" id="PS50928"/>
    </source>
</evidence>
<dbReference type="GO" id="GO:0055085">
    <property type="term" value="P:transmembrane transport"/>
    <property type="evidence" value="ECO:0007669"/>
    <property type="project" value="InterPro"/>
</dbReference>
<feature type="transmembrane region" description="Helical" evidence="7">
    <location>
        <begin position="168"/>
        <end position="191"/>
    </location>
</feature>
<feature type="transmembrane region" description="Helical" evidence="7">
    <location>
        <begin position="226"/>
        <end position="247"/>
    </location>
</feature>
<evidence type="ECO:0000256" key="4">
    <source>
        <dbReference type="ARBA" id="ARBA00022692"/>
    </source>
</evidence>
<dbReference type="OrthoDB" id="30799at2"/>
<keyword evidence="2 7" id="KW-0813">Transport</keyword>
<dbReference type="Gene3D" id="1.10.3720.10">
    <property type="entry name" value="MetI-like"/>
    <property type="match status" value="1"/>
</dbReference>
<proteinExistence type="inferred from homology"/>
<dbReference type="CDD" id="cd06261">
    <property type="entry name" value="TM_PBP2"/>
    <property type="match status" value="1"/>
</dbReference>
<dbReference type="RefSeq" id="WP_130842320.1">
    <property type="nucleotide sequence ID" value="NZ_SIJL01000011.1"/>
</dbReference>
<evidence type="ECO:0000313" key="10">
    <source>
        <dbReference type="Proteomes" id="UP000292858"/>
    </source>
</evidence>
<dbReference type="PANTHER" id="PTHR43744">
    <property type="entry name" value="ABC TRANSPORTER PERMEASE PROTEIN MG189-RELATED-RELATED"/>
    <property type="match status" value="1"/>
</dbReference>